<dbReference type="CDD" id="cd04301">
    <property type="entry name" value="NAT_SF"/>
    <property type="match status" value="1"/>
</dbReference>
<evidence type="ECO:0000313" key="5">
    <source>
        <dbReference type="Proteomes" id="UP000628560"/>
    </source>
</evidence>
<organism evidence="4 5">
    <name type="scientific">Lelliottia nimipressuralis</name>
    <dbReference type="NCBI Taxonomy" id="69220"/>
    <lineage>
        <taxon>Bacteria</taxon>
        <taxon>Pseudomonadati</taxon>
        <taxon>Pseudomonadota</taxon>
        <taxon>Gammaproteobacteria</taxon>
        <taxon>Enterobacterales</taxon>
        <taxon>Enterobacteriaceae</taxon>
        <taxon>Lelliottia</taxon>
    </lineage>
</organism>
<reference evidence="4 5" key="1">
    <citation type="submission" date="2020-11" db="EMBL/GenBank/DDBJ databases">
        <title>Identification of Lelliottia nimipressuralis from Wound Infection by Whole Genome-Based Bacterial Identification.</title>
        <authorList>
            <person name="Navarathna D.H."/>
            <person name="Choi H."/>
            <person name="Jinadatha C."/>
            <person name="Chatterjee P."/>
            <person name="Hwang M."/>
        </authorList>
    </citation>
    <scope>NUCLEOTIDE SEQUENCE [LARGE SCALE GENOMIC DNA]</scope>
    <source>
        <strain evidence="4 5">DN2020</strain>
    </source>
</reference>
<keyword evidence="2" id="KW-0012">Acyltransferase</keyword>
<dbReference type="PANTHER" id="PTHR43420">
    <property type="entry name" value="ACETYLTRANSFERASE"/>
    <property type="match status" value="1"/>
</dbReference>
<dbReference type="Gene3D" id="3.40.630.30">
    <property type="match status" value="1"/>
</dbReference>
<evidence type="ECO:0000256" key="1">
    <source>
        <dbReference type="ARBA" id="ARBA00022679"/>
    </source>
</evidence>
<dbReference type="Proteomes" id="UP000628560">
    <property type="component" value="Unassembled WGS sequence"/>
</dbReference>
<dbReference type="InterPro" id="IPR050680">
    <property type="entry name" value="YpeA/RimI_acetyltransf"/>
</dbReference>
<sequence>MELTAVSALHFSVTELTRILERCFQHYFVPFSLTPEAFALRFAAEGMSMEDSCVWLQNGEPVAIAIIARRDALARLAAFAIVPLLRGKGLARTMLAPLFATLKTKDVARFYLEVIAENHAGIALYRSLGFRDSQALYGFKAITTENPPGAELHTTTLDALYRALFSAQRETTPWQLDPLALRSLPCKVLTTGGAWAAITTHGPAPQLRYLFVEPASRHKGEALRLLQTLSEQYPAISTPVAVPERFARLFLAAGYAQMDISQREMVCDHAGE</sequence>
<protein>
    <submittedName>
        <fullName evidence="4">GNAT family N-acetyltransferase</fullName>
    </submittedName>
</protein>
<dbReference type="RefSeq" id="WP_194512645.1">
    <property type="nucleotide sequence ID" value="NZ_JADIXP010000003.1"/>
</dbReference>
<accession>A0ABD4K969</accession>
<dbReference type="InterPro" id="IPR000182">
    <property type="entry name" value="GNAT_dom"/>
</dbReference>
<comment type="caution">
    <text evidence="4">The sequence shown here is derived from an EMBL/GenBank/DDBJ whole genome shotgun (WGS) entry which is preliminary data.</text>
</comment>
<name>A0ABD4K969_9ENTR</name>
<evidence type="ECO:0000259" key="3">
    <source>
        <dbReference type="PROSITE" id="PS51186"/>
    </source>
</evidence>
<feature type="domain" description="N-acetyltransferase" evidence="3">
    <location>
        <begin position="1"/>
        <end position="158"/>
    </location>
</feature>
<evidence type="ECO:0000313" key="4">
    <source>
        <dbReference type="EMBL" id="MBF4177402.1"/>
    </source>
</evidence>
<dbReference type="GO" id="GO:0016746">
    <property type="term" value="F:acyltransferase activity"/>
    <property type="evidence" value="ECO:0007669"/>
    <property type="project" value="UniProtKB-KW"/>
</dbReference>
<gene>
    <name evidence="4" type="ORF">ISP11_05935</name>
</gene>
<dbReference type="Pfam" id="PF00583">
    <property type="entry name" value="Acetyltransf_1"/>
    <property type="match status" value="1"/>
</dbReference>
<dbReference type="InterPro" id="IPR016181">
    <property type="entry name" value="Acyl_CoA_acyltransferase"/>
</dbReference>
<keyword evidence="1" id="KW-0808">Transferase</keyword>
<dbReference type="AlphaFoldDB" id="A0ABD4K969"/>
<dbReference type="EMBL" id="JADIXP010000003">
    <property type="protein sequence ID" value="MBF4177402.1"/>
    <property type="molecule type" value="Genomic_DNA"/>
</dbReference>
<dbReference type="SUPFAM" id="SSF55729">
    <property type="entry name" value="Acyl-CoA N-acyltransferases (Nat)"/>
    <property type="match status" value="2"/>
</dbReference>
<evidence type="ECO:0000256" key="2">
    <source>
        <dbReference type="ARBA" id="ARBA00023315"/>
    </source>
</evidence>
<dbReference type="PROSITE" id="PS51186">
    <property type="entry name" value="GNAT"/>
    <property type="match status" value="1"/>
</dbReference>
<proteinExistence type="predicted"/>